<evidence type="ECO:0000256" key="22">
    <source>
        <dbReference type="ARBA" id="ARBA00023315"/>
    </source>
</evidence>
<keyword evidence="12" id="KW-0677">Repeat</keyword>
<evidence type="ECO:0000256" key="4">
    <source>
        <dbReference type="ARBA" id="ARBA00005189"/>
    </source>
</evidence>
<evidence type="ECO:0000256" key="1">
    <source>
        <dbReference type="ARBA" id="ARBA00004430"/>
    </source>
</evidence>
<evidence type="ECO:0000256" key="16">
    <source>
        <dbReference type="ARBA" id="ARBA00023017"/>
    </source>
</evidence>
<evidence type="ECO:0000256" key="23">
    <source>
        <dbReference type="ARBA" id="ARBA00049659"/>
    </source>
</evidence>
<keyword evidence="18" id="KW-0472">Membrane</keyword>
<organism evidence="25 26">
    <name type="scientific">Micractinium conductrix</name>
    <dbReference type="NCBI Taxonomy" id="554055"/>
    <lineage>
        <taxon>Eukaryota</taxon>
        <taxon>Viridiplantae</taxon>
        <taxon>Chlorophyta</taxon>
        <taxon>core chlorophytes</taxon>
        <taxon>Trebouxiophyceae</taxon>
        <taxon>Chlorellales</taxon>
        <taxon>Chlorellaceae</taxon>
        <taxon>Chlorella clade</taxon>
        <taxon>Micractinium</taxon>
    </lineage>
</organism>
<keyword evidence="21" id="KW-0966">Cell projection</keyword>
<evidence type="ECO:0000256" key="3">
    <source>
        <dbReference type="ARBA" id="ARBA00004771"/>
    </source>
</evidence>
<evidence type="ECO:0000256" key="20">
    <source>
        <dbReference type="ARBA" id="ARBA00023212"/>
    </source>
</evidence>
<comment type="subcellular location">
    <subcellularLocation>
        <location evidence="1">Cytoplasm</location>
        <location evidence="1">Cytoskeleton</location>
        <location evidence="1">Cilium axoneme</location>
    </subcellularLocation>
    <subcellularLocation>
        <location evidence="2 24">Endoplasmic reticulum membrane</location>
        <topology evidence="2 24">Multi-pass membrane protein</topology>
    </subcellularLocation>
</comment>
<dbReference type="InterPro" id="IPR001611">
    <property type="entry name" value="Leu-rich_rpt"/>
</dbReference>
<keyword evidence="10" id="KW-0812">Transmembrane</keyword>
<dbReference type="GO" id="GO:0005789">
    <property type="term" value="C:endoplasmic reticulum membrane"/>
    <property type="evidence" value="ECO:0007669"/>
    <property type="project" value="UniProtKB-SubCell"/>
</dbReference>
<dbReference type="GO" id="GO:0019432">
    <property type="term" value="P:triglyceride biosynthetic process"/>
    <property type="evidence" value="ECO:0007669"/>
    <property type="project" value="TreeGrafter"/>
</dbReference>
<keyword evidence="7" id="KW-0444">Lipid biosynthesis</keyword>
<keyword evidence="6" id="KW-0963">Cytoplasm</keyword>
<gene>
    <name evidence="25" type="ORF">C2E20_5312</name>
</gene>
<keyword evidence="13" id="KW-0319">Glycerol metabolism</keyword>
<dbReference type="Proteomes" id="UP000239649">
    <property type="component" value="Unassembled WGS sequence"/>
</dbReference>
<keyword evidence="11" id="KW-0493">Microtubule</keyword>
<evidence type="ECO:0000256" key="10">
    <source>
        <dbReference type="ARBA" id="ARBA00022692"/>
    </source>
</evidence>
<dbReference type="EMBL" id="LHPF02000015">
    <property type="protein sequence ID" value="PSC71349.1"/>
    <property type="molecule type" value="Genomic_DNA"/>
</dbReference>
<dbReference type="PROSITE" id="PS51450">
    <property type="entry name" value="LRR"/>
    <property type="match status" value="2"/>
</dbReference>
<protein>
    <recommendedName>
        <fullName evidence="24">Acyltransferase</fullName>
        <ecNumber evidence="24">2.3.1.-</ecNumber>
    </recommendedName>
</protein>
<comment type="similarity">
    <text evidence="23">Belongs to the dynein light chain LC1-type family.</text>
</comment>
<dbReference type="Gene3D" id="3.80.10.10">
    <property type="entry name" value="Ribonuclease Inhibitor"/>
    <property type="match status" value="1"/>
</dbReference>
<comment type="caution">
    <text evidence="25">The sequence shown here is derived from an EMBL/GenBank/DDBJ whole genome shotgun (WGS) entry which is preliminary data.</text>
</comment>
<evidence type="ECO:0000256" key="21">
    <source>
        <dbReference type="ARBA" id="ARBA00023273"/>
    </source>
</evidence>
<evidence type="ECO:0000256" key="9">
    <source>
        <dbReference type="ARBA" id="ARBA00022679"/>
    </source>
</evidence>
<dbReference type="OrthoDB" id="264532at2759"/>
<name>A0A2P6VB84_9CHLO</name>
<evidence type="ECO:0000256" key="12">
    <source>
        <dbReference type="ARBA" id="ARBA00022737"/>
    </source>
</evidence>
<evidence type="ECO:0000313" key="26">
    <source>
        <dbReference type="Proteomes" id="UP000239649"/>
    </source>
</evidence>
<comment type="pathway">
    <text evidence="4">Lipid metabolism.</text>
</comment>
<keyword evidence="8" id="KW-0433">Leucine-rich repeat</keyword>
<sequence>MAKATPCKDALAKWAAAHGGGEPLESVEKVELCGLCPPIEKMDSSLSALRACRHLSLSTNNLDKIGNLAGLDALQVLSLGRNCLKKLENLEAVAGTLQQLWISYNQVDRLAGIEKCASLRVLYASNNKLKDWAEVERLSGLPHLEDLLLIGNPLYNEWKDNGALPQYRIELTYFKGSKLVRTGELDPSRRYIWVAHPHGLLGNSFFLAFCTDLLGFSKLFPGIRLTIGVLSLNLKVSFCREICLLHGLCDVDRPTLLARLRQGPGSSVLLAVGGASESLLTQNGCLDLILNKRRGFVKLALEAGADLVPVISFGENECYERPPVIPGSLADRMQRATKKICGFNVPRGHGRGVLSMQSGPLPERIPLIVVVGAPLRLPEFKGDLRSEEGRAHVDKCHAMYCDALRSLYDTHKDAYAPNRKRDMRLVE</sequence>
<dbReference type="GO" id="GO:0030286">
    <property type="term" value="C:dynein complex"/>
    <property type="evidence" value="ECO:0007669"/>
    <property type="project" value="UniProtKB-KW"/>
</dbReference>
<evidence type="ECO:0000256" key="7">
    <source>
        <dbReference type="ARBA" id="ARBA00022516"/>
    </source>
</evidence>
<evidence type="ECO:0000256" key="13">
    <source>
        <dbReference type="ARBA" id="ARBA00022798"/>
    </source>
</evidence>
<dbReference type="GO" id="GO:0004144">
    <property type="term" value="F:diacylglycerol O-acyltransferase activity"/>
    <property type="evidence" value="ECO:0007669"/>
    <property type="project" value="UniProtKB-ARBA"/>
</dbReference>
<dbReference type="CDD" id="cd07987">
    <property type="entry name" value="LPLAT_MGAT-like"/>
    <property type="match status" value="1"/>
</dbReference>
<dbReference type="SUPFAM" id="SSF52058">
    <property type="entry name" value="L domain-like"/>
    <property type="match status" value="1"/>
</dbReference>
<reference evidence="25 26" key="1">
    <citation type="journal article" date="2018" name="Plant J.">
        <title>Genome sequences of Chlorella sorokiniana UTEX 1602 and Micractinium conductrix SAG 241.80: implications to maltose excretion by a green alga.</title>
        <authorList>
            <person name="Arriola M.B."/>
            <person name="Velmurugan N."/>
            <person name="Zhang Y."/>
            <person name="Plunkett M.H."/>
            <person name="Hondzo H."/>
            <person name="Barney B.M."/>
        </authorList>
    </citation>
    <scope>NUCLEOTIDE SEQUENCE [LARGE SCALE GENOMIC DNA]</scope>
    <source>
        <strain evidence="25 26">SAG 241.80</strain>
    </source>
</reference>
<dbReference type="PANTHER" id="PTHR12317:SF0">
    <property type="entry name" value="ACYLTRANSFERASE"/>
    <property type="match status" value="1"/>
</dbReference>
<comment type="similarity">
    <text evidence="5 24">Belongs to the diacylglycerol acyltransferase family.</text>
</comment>
<dbReference type="FunFam" id="3.80.10.10:FF:000049">
    <property type="entry name" value="Dynein light chain 1"/>
    <property type="match status" value="1"/>
</dbReference>
<dbReference type="EC" id="2.3.1.-" evidence="24"/>
<dbReference type="AlphaFoldDB" id="A0A2P6VB84"/>
<keyword evidence="19" id="KW-0505">Motor protein</keyword>
<dbReference type="GO" id="GO:0006071">
    <property type="term" value="P:glycerol metabolic process"/>
    <property type="evidence" value="ECO:0007669"/>
    <property type="project" value="UniProtKB-KW"/>
</dbReference>
<evidence type="ECO:0000256" key="8">
    <source>
        <dbReference type="ARBA" id="ARBA00022614"/>
    </source>
</evidence>
<keyword evidence="26" id="KW-1185">Reference proteome</keyword>
<dbReference type="PANTHER" id="PTHR12317">
    <property type="entry name" value="DIACYLGLYCEROL O-ACYLTRANSFERASE"/>
    <property type="match status" value="1"/>
</dbReference>
<keyword evidence="9 24" id="KW-0808">Transferase</keyword>
<dbReference type="GO" id="GO:0005874">
    <property type="term" value="C:microtubule"/>
    <property type="evidence" value="ECO:0007669"/>
    <property type="project" value="UniProtKB-KW"/>
</dbReference>
<keyword evidence="20" id="KW-0206">Cytoskeleton</keyword>
<proteinExistence type="inferred from homology"/>
<keyword evidence="22" id="KW-0012">Acyltransferase</keyword>
<evidence type="ECO:0000256" key="17">
    <source>
        <dbReference type="ARBA" id="ARBA00023098"/>
    </source>
</evidence>
<evidence type="ECO:0000256" key="18">
    <source>
        <dbReference type="ARBA" id="ARBA00023136"/>
    </source>
</evidence>
<evidence type="ECO:0000256" key="11">
    <source>
        <dbReference type="ARBA" id="ARBA00022701"/>
    </source>
</evidence>
<evidence type="ECO:0000256" key="24">
    <source>
        <dbReference type="RuleBase" id="RU367023"/>
    </source>
</evidence>
<comment type="pathway">
    <text evidence="3">Glycerolipid metabolism; triacylglycerol biosynthesis.</text>
</comment>
<evidence type="ECO:0000313" key="25">
    <source>
        <dbReference type="EMBL" id="PSC71349.1"/>
    </source>
</evidence>
<evidence type="ECO:0000256" key="5">
    <source>
        <dbReference type="ARBA" id="ARBA00005420"/>
    </source>
</evidence>
<dbReference type="InterPro" id="IPR007130">
    <property type="entry name" value="DAGAT"/>
</dbReference>
<keyword evidence="17" id="KW-0443">Lipid metabolism</keyword>
<evidence type="ECO:0000256" key="14">
    <source>
        <dbReference type="ARBA" id="ARBA00022824"/>
    </source>
</evidence>
<evidence type="ECO:0000256" key="15">
    <source>
        <dbReference type="ARBA" id="ARBA00022989"/>
    </source>
</evidence>
<evidence type="ECO:0000256" key="2">
    <source>
        <dbReference type="ARBA" id="ARBA00004477"/>
    </source>
</evidence>
<dbReference type="InterPro" id="IPR032675">
    <property type="entry name" value="LRR_dom_sf"/>
</dbReference>
<evidence type="ECO:0000256" key="19">
    <source>
        <dbReference type="ARBA" id="ARBA00023175"/>
    </source>
</evidence>
<keyword evidence="15" id="KW-1133">Transmembrane helix</keyword>
<dbReference type="Pfam" id="PF03982">
    <property type="entry name" value="DAGAT"/>
    <property type="match status" value="1"/>
</dbReference>
<accession>A0A2P6VB84</accession>
<dbReference type="STRING" id="554055.A0A2P6VB84"/>
<evidence type="ECO:0000256" key="6">
    <source>
        <dbReference type="ARBA" id="ARBA00022490"/>
    </source>
</evidence>
<keyword evidence="16" id="KW-0243">Dynein</keyword>
<dbReference type="GO" id="GO:0005930">
    <property type="term" value="C:axoneme"/>
    <property type="evidence" value="ECO:0007669"/>
    <property type="project" value="UniProtKB-SubCell"/>
</dbReference>
<keyword evidence="14 24" id="KW-0256">Endoplasmic reticulum</keyword>